<protein>
    <recommendedName>
        <fullName evidence="4">Secreted protein</fullName>
    </recommendedName>
</protein>
<organism evidence="2 3">
    <name type="scientific">Agromyces protaetiae</name>
    <dbReference type="NCBI Taxonomy" id="2509455"/>
    <lineage>
        <taxon>Bacteria</taxon>
        <taxon>Bacillati</taxon>
        <taxon>Actinomycetota</taxon>
        <taxon>Actinomycetes</taxon>
        <taxon>Micrococcales</taxon>
        <taxon>Microbacteriaceae</taxon>
        <taxon>Agromyces</taxon>
    </lineage>
</organism>
<sequence length="166" mass="17637">MNRPAHMKRALGGLAGLVAVATGLGAFASTNAAWSETAVVLGRSTVAATPEPDPDPEPGDLGPFIPGEATTIGEIEWFDRADEPDQSCAAFTVVGDGVPWSFEFSREGFPLWGNAGNVWAHPDSDNIDLAEQSWTGPIFGREPHWAPSPTSNLVICWQRVPEPTIG</sequence>
<dbReference type="KEGG" id="agf:ET445_09435"/>
<accession>A0A4P6FHW2</accession>
<proteinExistence type="predicted"/>
<name>A0A4P6FHW2_9MICO</name>
<keyword evidence="3" id="KW-1185">Reference proteome</keyword>
<dbReference type="EMBL" id="CP035491">
    <property type="protein sequence ID" value="QAY73527.1"/>
    <property type="molecule type" value="Genomic_DNA"/>
</dbReference>
<keyword evidence="1" id="KW-0732">Signal</keyword>
<evidence type="ECO:0000313" key="3">
    <source>
        <dbReference type="Proteomes" id="UP000291259"/>
    </source>
</evidence>
<dbReference type="RefSeq" id="WP_129190878.1">
    <property type="nucleotide sequence ID" value="NZ_CP035491.1"/>
</dbReference>
<dbReference type="Proteomes" id="UP000291259">
    <property type="component" value="Chromosome"/>
</dbReference>
<feature type="signal peptide" evidence="1">
    <location>
        <begin position="1"/>
        <end position="28"/>
    </location>
</feature>
<gene>
    <name evidence="2" type="ORF">ET445_09435</name>
</gene>
<evidence type="ECO:0000256" key="1">
    <source>
        <dbReference type="SAM" id="SignalP"/>
    </source>
</evidence>
<evidence type="ECO:0000313" key="2">
    <source>
        <dbReference type="EMBL" id="QAY73527.1"/>
    </source>
</evidence>
<dbReference type="AlphaFoldDB" id="A0A4P6FHW2"/>
<feature type="chain" id="PRO_5020500353" description="Secreted protein" evidence="1">
    <location>
        <begin position="29"/>
        <end position="166"/>
    </location>
</feature>
<reference evidence="2 3" key="1">
    <citation type="submission" date="2019-01" db="EMBL/GenBank/DDBJ databases">
        <title>Genome sequencing of strain FW100M-8.</title>
        <authorList>
            <person name="Heo J."/>
            <person name="Kim S.-J."/>
            <person name="Kim J.-S."/>
            <person name="Hong S.-B."/>
            <person name="Kwon S.-W."/>
        </authorList>
    </citation>
    <scope>NUCLEOTIDE SEQUENCE [LARGE SCALE GENOMIC DNA]</scope>
    <source>
        <strain evidence="2 3">FW100M-8</strain>
    </source>
</reference>
<evidence type="ECO:0008006" key="4">
    <source>
        <dbReference type="Google" id="ProtNLM"/>
    </source>
</evidence>